<gene>
    <name evidence="2" type="ORF">BKA59DRAFT_64241</name>
</gene>
<name>A0A8K0SC60_9HYPO</name>
<evidence type="ECO:0000313" key="2">
    <source>
        <dbReference type="EMBL" id="KAH7263604.1"/>
    </source>
</evidence>
<accession>A0A8K0SC60</accession>
<protein>
    <submittedName>
        <fullName evidence="2">Uncharacterized protein</fullName>
    </submittedName>
</protein>
<comment type="caution">
    <text evidence="2">The sequence shown here is derived from an EMBL/GenBank/DDBJ whole genome shotgun (WGS) entry which is preliminary data.</text>
</comment>
<dbReference type="Proteomes" id="UP000813427">
    <property type="component" value="Unassembled WGS sequence"/>
</dbReference>
<evidence type="ECO:0000256" key="1">
    <source>
        <dbReference type="SAM" id="Phobius"/>
    </source>
</evidence>
<dbReference type="OrthoDB" id="10382405at2759"/>
<dbReference type="EMBL" id="JAGPXF010000001">
    <property type="protein sequence ID" value="KAH7263604.1"/>
    <property type="molecule type" value="Genomic_DNA"/>
</dbReference>
<keyword evidence="1" id="KW-0812">Transmembrane</keyword>
<feature type="transmembrane region" description="Helical" evidence="1">
    <location>
        <begin position="32"/>
        <end position="59"/>
    </location>
</feature>
<keyword evidence="1" id="KW-0472">Membrane</keyword>
<evidence type="ECO:0000313" key="3">
    <source>
        <dbReference type="Proteomes" id="UP000813427"/>
    </source>
</evidence>
<sequence length="164" mass="18243">MVQICLCEGVGIGVYFTDLDPSSQSSDQSASIWSFVALFVWSFLTTIHLPAFIPLLAIAKKQRASLVLRRPCPSRHSTKNLIQAWPRLASSTGQLPGYLHKPSTLRRLTPSVSNRASQANIGGKTHRSFFCPQDKFYTWFLSLLNTWTQGLVQPLVYVDGPGYA</sequence>
<keyword evidence="1" id="KW-1133">Transmembrane helix</keyword>
<organism evidence="2 3">
    <name type="scientific">Fusarium tricinctum</name>
    <dbReference type="NCBI Taxonomy" id="61284"/>
    <lineage>
        <taxon>Eukaryota</taxon>
        <taxon>Fungi</taxon>
        <taxon>Dikarya</taxon>
        <taxon>Ascomycota</taxon>
        <taxon>Pezizomycotina</taxon>
        <taxon>Sordariomycetes</taxon>
        <taxon>Hypocreomycetidae</taxon>
        <taxon>Hypocreales</taxon>
        <taxon>Nectriaceae</taxon>
        <taxon>Fusarium</taxon>
        <taxon>Fusarium tricinctum species complex</taxon>
    </lineage>
</organism>
<reference evidence="2" key="1">
    <citation type="journal article" date="2021" name="Nat. Commun.">
        <title>Genetic determinants of endophytism in the Arabidopsis root mycobiome.</title>
        <authorList>
            <person name="Mesny F."/>
            <person name="Miyauchi S."/>
            <person name="Thiergart T."/>
            <person name="Pickel B."/>
            <person name="Atanasova L."/>
            <person name="Karlsson M."/>
            <person name="Huettel B."/>
            <person name="Barry K.W."/>
            <person name="Haridas S."/>
            <person name="Chen C."/>
            <person name="Bauer D."/>
            <person name="Andreopoulos W."/>
            <person name="Pangilinan J."/>
            <person name="LaButti K."/>
            <person name="Riley R."/>
            <person name="Lipzen A."/>
            <person name="Clum A."/>
            <person name="Drula E."/>
            <person name="Henrissat B."/>
            <person name="Kohler A."/>
            <person name="Grigoriev I.V."/>
            <person name="Martin F.M."/>
            <person name="Hacquard S."/>
        </authorList>
    </citation>
    <scope>NUCLEOTIDE SEQUENCE</scope>
    <source>
        <strain evidence="2">MPI-SDFR-AT-0068</strain>
    </source>
</reference>
<dbReference type="AlphaFoldDB" id="A0A8K0SC60"/>
<proteinExistence type="predicted"/>
<keyword evidence="3" id="KW-1185">Reference proteome</keyword>